<proteinExistence type="predicted"/>
<feature type="non-terminal residue" evidence="1">
    <location>
        <position position="174"/>
    </location>
</feature>
<comment type="caution">
    <text evidence="1">The sequence shown here is derived from an EMBL/GenBank/DDBJ whole genome shotgun (WGS) entry which is preliminary data.</text>
</comment>
<organism evidence="1">
    <name type="scientific">human gut metagenome</name>
    <dbReference type="NCBI Taxonomy" id="408170"/>
    <lineage>
        <taxon>unclassified sequences</taxon>
        <taxon>metagenomes</taxon>
        <taxon>organismal metagenomes</taxon>
    </lineage>
</organism>
<dbReference type="AlphaFoldDB" id="K1SJE0"/>
<gene>
    <name evidence="1" type="ORF">OBE_10399</name>
</gene>
<reference evidence="1" key="1">
    <citation type="journal article" date="2013" name="Environ. Microbiol.">
        <title>Microbiota from the distal guts of lean and obese adolescents exhibit partial functional redundancy besides clear differences in community structure.</title>
        <authorList>
            <person name="Ferrer M."/>
            <person name="Ruiz A."/>
            <person name="Lanza F."/>
            <person name="Haange S.B."/>
            <person name="Oberbach A."/>
            <person name="Till H."/>
            <person name="Bargiela R."/>
            <person name="Campoy C."/>
            <person name="Segura M.T."/>
            <person name="Richter M."/>
            <person name="von Bergen M."/>
            <person name="Seifert J."/>
            <person name="Suarez A."/>
        </authorList>
    </citation>
    <scope>NUCLEOTIDE SEQUENCE</scope>
</reference>
<sequence length="174" mass="19001">MDADHDGSITRSWDDTTAVTSTDRFKIRNNVIITEAQKIDDNGVNKAQAWDSRYMGVVNNNAYGGANLNNRRADDENARVAVKSDYVKLEEGTSATVEDVNGEFKITYGTVDGYKLKDGATVIDQGISVIDNGGQDFYGNEVKSFVKPNIGADNSYNSGIKEDLGEGKILLDFD</sequence>
<protein>
    <submittedName>
        <fullName evidence="1">Uncharacterized protein</fullName>
    </submittedName>
</protein>
<accession>K1SJE0</accession>
<evidence type="ECO:0000313" key="1">
    <source>
        <dbReference type="EMBL" id="EKC57678.1"/>
    </source>
</evidence>
<name>K1SJE0_9ZZZZ</name>
<dbReference type="EMBL" id="AJWZ01007164">
    <property type="protein sequence ID" value="EKC57678.1"/>
    <property type="molecule type" value="Genomic_DNA"/>
</dbReference>